<feature type="transmembrane region" description="Helical" evidence="2">
    <location>
        <begin position="519"/>
        <end position="544"/>
    </location>
</feature>
<dbReference type="InterPro" id="IPR006876">
    <property type="entry name" value="LMBR1-like_membr_prot"/>
</dbReference>
<dbReference type="EMBL" id="JXXN02003032">
    <property type="protein sequence ID" value="THD22054.1"/>
    <property type="molecule type" value="Genomic_DNA"/>
</dbReference>
<accession>A0A4E0R7D3</accession>
<evidence type="ECO:0000256" key="2">
    <source>
        <dbReference type="SAM" id="Phobius"/>
    </source>
</evidence>
<comment type="caution">
    <text evidence="3">The sequence shown here is derived from an EMBL/GenBank/DDBJ whole genome shotgun (WGS) entry which is preliminary data.</text>
</comment>
<feature type="transmembrane region" description="Helical" evidence="2">
    <location>
        <begin position="420"/>
        <end position="442"/>
    </location>
</feature>
<dbReference type="PRINTS" id="PR01692">
    <property type="entry name" value="LIPOCALINIMR"/>
</dbReference>
<dbReference type="GO" id="GO:0007165">
    <property type="term" value="P:signal transduction"/>
    <property type="evidence" value="ECO:0007669"/>
    <property type="project" value="TreeGrafter"/>
</dbReference>
<sequence>MDSTVLEEDGTLSHEEEAFYSEIRGLVVVFLFFVILFTVAHLTLQYFAARPDPDVKQDRADRVVHQLVFGICTFTLTISLTGFTLLPFSIAANEVLLGFPQSYYVQWIDTDLVKDLSLIVNLGTKISCLLLPLSYFLLIAQGFSASPHAFSSRFVEAVCLLMFAYLFVFGIVWSVVSSVASLHSSIVGTSSASETVAMSGSSTVPTELPTTSRIPSLIPVSSSTIHTNSTSFFVIQQPVAILMHSIRTLSWYDFWSKFVLHTVIRMLESVQLVASLFGLVLFFACTPIGLVSIGFYLISTSIQALPNLTTPRSALMDHLNELHFDVLCLEDDLRSAELLGSTALDSRSHCTHWYDRLSFMAQQRQKTQTIWLVNDLNQVTGQMVPAIHAQLPRLRQEIAQLRRRVSRSLSLVVREWSRPLIPCLVFGLIFLLLQLMQSYVLFNIAELAWNLLFGSDPVSQSRSGGGAPIAPTTDTTTTTGMSKMVASNLFIDSEHPRIMAMNSRSTASSFTLGHKPVSVFGHVGAVLQICVIHFLLFISVWGFYATPTGSQLRPRAHSMSLENVMANVVLLLLFSSALPLQSNLLGLTTVTLPSALKTKETVSLTTPVELPDPVPAHEPESTVTGAFWWIWPLRSLLQTSSVSTDERVTVRCGKQRSFDSHKFDIVSRASPTKPSSSVDPQPLLSQFLHIFIPISVHTTSTLHGDETVDSSSSSIPPNSGLGEISNTVSPTSIISIHEERSLWTQFISRAFGVSSPTSPASCGLIVVILLYNLCFLATSVWIAGRHLSGPTWSFSLELVTSFRCVQQLQWAGTRDDTRILRKENYDQRSTLALSPSTCSSPLSCIVIDEERTPRVI</sequence>
<name>A0A4E0R7D3_FASHE</name>
<feature type="transmembrane region" description="Helical" evidence="2">
    <location>
        <begin position="155"/>
        <end position="176"/>
    </location>
</feature>
<feature type="transmembrane region" description="Helical" evidence="2">
    <location>
        <begin position="67"/>
        <end position="90"/>
    </location>
</feature>
<organism evidence="3 4">
    <name type="scientific">Fasciola hepatica</name>
    <name type="common">Liver fluke</name>
    <dbReference type="NCBI Taxonomy" id="6192"/>
    <lineage>
        <taxon>Eukaryota</taxon>
        <taxon>Metazoa</taxon>
        <taxon>Spiralia</taxon>
        <taxon>Lophotrochozoa</taxon>
        <taxon>Platyhelminthes</taxon>
        <taxon>Trematoda</taxon>
        <taxon>Digenea</taxon>
        <taxon>Plagiorchiida</taxon>
        <taxon>Echinostomata</taxon>
        <taxon>Echinostomatoidea</taxon>
        <taxon>Fasciolidae</taxon>
        <taxon>Fasciola</taxon>
    </lineage>
</organism>
<reference evidence="3" key="1">
    <citation type="submission" date="2019-03" db="EMBL/GenBank/DDBJ databases">
        <title>Improved annotation for the trematode Fasciola hepatica.</title>
        <authorList>
            <person name="Choi Y.-J."/>
            <person name="Martin J."/>
            <person name="Mitreva M."/>
        </authorList>
    </citation>
    <scope>NUCLEOTIDE SEQUENCE [LARGE SCALE GENOMIC DNA]</scope>
</reference>
<protein>
    <submittedName>
        <fullName evidence="3">Uncharacterized protein</fullName>
    </submittedName>
</protein>
<dbReference type="InterPro" id="IPR008075">
    <property type="entry name" value="LIMR"/>
</dbReference>
<feature type="transmembrane region" description="Helical" evidence="2">
    <location>
        <begin position="23"/>
        <end position="47"/>
    </location>
</feature>
<keyword evidence="4" id="KW-1185">Reference proteome</keyword>
<proteinExistence type="inferred from homology"/>
<keyword evidence="2" id="KW-0472">Membrane</keyword>
<dbReference type="AlphaFoldDB" id="A0A4E0R7D3"/>
<dbReference type="GO" id="GO:0004888">
    <property type="term" value="F:transmembrane signaling receptor activity"/>
    <property type="evidence" value="ECO:0007669"/>
    <property type="project" value="TreeGrafter"/>
</dbReference>
<comment type="similarity">
    <text evidence="1">Belongs to the LIMR family.</text>
</comment>
<evidence type="ECO:0000313" key="4">
    <source>
        <dbReference type="Proteomes" id="UP000230066"/>
    </source>
</evidence>
<dbReference type="Proteomes" id="UP000230066">
    <property type="component" value="Unassembled WGS sequence"/>
</dbReference>
<dbReference type="GO" id="GO:0005886">
    <property type="term" value="C:plasma membrane"/>
    <property type="evidence" value="ECO:0007669"/>
    <property type="project" value="TreeGrafter"/>
</dbReference>
<dbReference type="PANTHER" id="PTHR12625">
    <property type="entry name" value="LIPOCALIN-1 INTERACTING MEMBRANE RECEPTOR LIMR"/>
    <property type="match status" value="1"/>
</dbReference>
<gene>
    <name evidence="3" type="ORF">D915_007097</name>
</gene>
<keyword evidence="2" id="KW-0812">Transmembrane</keyword>
<dbReference type="Pfam" id="PF04791">
    <property type="entry name" value="LMBR1"/>
    <property type="match status" value="1"/>
</dbReference>
<evidence type="ECO:0000256" key="1">
    <source>
        <dbReference type="ARBA" id="ARBA00010487"/>
    </source>
</evidence>
<feature type="transmembrane region" description="Helical" evidence="2">
    <location>
        <begin position="272"/>
        <end position="298"/>
    </location>
</feature>
<dbReference type="PANTHER" id="PTHR12625:SF0">
    <property type="entry name" value="PROTEIN LILIPOD"/>
    <property type="match status" value="1"/>
</dbReference>
<feature type="transmembrane region" description="Helical" evidence="2">
    <location>
        <begin position="763"/>
        <end position="783"/>
    </location>
</feature>
<feature type="transmembrane region" description="Helical" evidence="2">
    <location>
        <begin position="122"/>
        <end position="143"/>
    </location>
</feature>
<evidence type="ECO:0000313" key="3">
    <source>
        <dbReference type="EMBL" id="THD22054.1"/>
    </source>
</evidence>
<keyword evidence="2" id="KW-1133">Transmembrane helix</keyword>